<name>A0ABV5M3M5_9ACTN</name>
<proteinExistence type="predicted"/>
<evidence type="ECO:0000313" key="1">
    <source>
        <dbReference type="EMBL" id="MFB9443453.1"/>
    </source>
</evidence>
<gene>
    <name evidence="1" type="ORF">ACFFTR_10190</name>
</gene>
<dbReference type="RefSeq" id="WP_223095456.1">
    <property type="nucleotide sequence ID" value="NZ_CP061913.1"/>
</dbReference>
<accession>A0ABV5M3M5</accession>
<sequence>MWQSVFDATYTSSSVGLGGGFDTIVLIRPRTAMARFRYDVALTVDGRRPRSTDASRAWQTADVIVVVDRGRIV</sequence>
<organism evidence="1 2">
    <name type="scientific">Dactylosporangium vinaceum</name>
    <dbReference type="NCBI Taxonomy" id="53362"/>
    <lineage>
        <taxon>Bacteria</taxon>
        <taxon>Bacillati</taxon>
        <taxon>Actinomycetota</taxon>
        <taxon>Actinomycetes</taxon>
        <taxon>Micromonosporales</taxon>
        <taxon>Micromonosporaceae</taxon>
        <taxon>Dactylosporangium</taxon>
    </lineage>
</organism>
<reference evidence="1 2" key="1">
    <citation type="submission" date="2024-09" db="EMBL/GenBank/DDBJ databases">
        <authorList>
            <person name="Sun Q."/>
            <person name="Mori K."/>
        </authorList>
    </citation>
    <scope>NUCLEOTIDE SEQUENCE [LARGE SCALE GENOMIC DNA]</scope>
    <source>
        <strain evidence="1 2">JCM 3307</strain>
    </source>
</reference>
<evidence type="ECO:0000313" key="2">
    <source>
        <dbReference type="Proteomes" id="UP001589608"/>
    </source>
</evidence>
<comment type="caution">
    <text evidence="1">The sequence shown here is derived from an EMBL/GenBank/DDBJ whole genome shotgun (WGS) entry which is preliminary data.</text>
</comment>
<dbReference type="EMBL" id="JBHMCA010000021">
    <property type="protein sequence ID" value="MFB9443453.1"/>
    <property type="molecule type" value="Genomic_DNA"/>
</dbReference>
<keyword evidence="2" id="KW-1185">Reference proteome</keyword>
<dbReference type="Proteomes" id="UP001589608">
    <property type="component" value="Unassembled WGS sequence"/>
</dbReference>
<protein>
    <submittedName>
        <fullName evidence="1">Uncharacterized protein</fullName>
    </submittedName>
</protein>